<keyword evidence="2" id="KW-1185">Reference proteome</keyword>
<gene>
    <name evidence="1" type="ORF">HanXRQr2_Chr07g0300031</name>
</gene>
<dbReference type="Gramene" id="mRNA:HanXRQr2_Chr07g0300031">
    <property type="protein sequence ID" value="mRNA:HanXRQr2_Chr07g0300031"/>
    <property type="gene ID" value="HanXRQr2_Chr07g0300031"/>
</dbReference>
<dbReference type="Proteomes" id="UP000215914">
    <property type="component" value="Unassembled WGS sequence"/>
</dbReference>
<evidence type="ECO:0000313" key="1">
    <source>
        <dbReference type="EMBL" id="KAF5799042.1"/>
    </source>
</evidence>
<organism evidence="1 2">
    <name type="scientific">Helianthus annuus</name>
    <name type="common">Common sunflower</name>
    <dbReference type="NCBI Taxonomy" id="4232"/>
    <lineage>
        <taxon>Eukaryota</taxon>
        <taxon>Viridiplantae</taxon>
        <taxon>Streptophyta</taxon>
        <taxon>Embryophyta</taxon>
        <taxon>Tracheophyta</taxon>
        <taxon>Spermatophyta</taxon>
        <taxon>Magnoliopsida</taxon>
        <taxon>eudicotyledons</taxon>
        <taxon>Gunneridae</taxon>
        <taxon>Pentapetalae</taxon>
        <taxon>asterids</taxon>
        <taxon>campanulids</taxon>
        <taxon>Asterales</taxon>
        <taxon>Asteraceae</taxon>
        <taxon>Asteroideae</taxon>
        <taxon>Heliantheae alliance</taxon>
        <taxon>Heliantheae</taxon>
        <taxon>Helianthus</taxon>
    </lineage>
</organism>
<proteinExistence type="predicted"/>
<accession>A0A9K3NG09</accession>
<reference evidence="1" key="1">
    <citation type="journal article" date="2017" name="Nature">
        <title>The sunflower genome provides insights into oil metabolism, flowering and Asterid evolution.</title>
        <authorList>
            <person name="Badouin H."/>
            <person name="Gouzy J."/>
            <person name="Grassa C.J."/>
            <person name="Murat F."/>
            <person name="Staton S.E."/>
            <person name="Cottret L."/>
            <person name="Lelandais-Briere C."/>
            <person name="Owens G.L."/>
            <person name="Carrere S."/>
            <person name="Mayjonade B."/>
            <person name="Legrand L."/>
            <person name="Gill N."/>
            <person name="Kane N.C."/>
            <person name="Bowers J.E."/>
            <person name="Hubner S."/>
            <person name="Bellec A."/>
            <person name="Berard A."/>
            <person name="Berges H."/>
            <person name="Blanchet N."/>
            <person name="Boniface M.C."/>
            <person name="Brunel D."/>
            <person name="Catrice O."/>
            <person name="Chaidir N."/>
            <person name="Claudel C."/>
            <person name="Donnadieu C."/>
            <person name="Faraut T."/>
            <person name="Fievet G."/>
            <person name="Helmstetter N."/>
            <person name="King M."/>
            <person name="Knapp S.J."/>
            <person name="Lai Z."/>
            <person name="Le Paslier M.C."/>
            <person name="Lippi Y."/>
            <person name="Lorenzon L."/>
            <person name="Mandel J.R."/>
            <person name="Marage G."/>
            <person name="Marchand G."/>
            <person name="Marquand E."/>
            <person name="Bret-Mestries E."/>
            <person name="Morien E."/>
            <person name="Nambeesan S."/>
            <person name="Nguyen T."/>
            <person name="Pegot-Espagnet P."/>
            <person name="Pouilly N."/>
            <person name="Raftis F."/>
            <person name="Sallet E."/>
            <person name="Schiex T."/>
            <person name="Thomas J."/>
            <person name="Vandecasteele C."/>
            <person name="Vares D."/>
            <person name="Vear F."/>
            <person name="Vautrin S."/>
            <person name="Crespi M."/>
            <person name="Mangin B."/>
            <person name="Burke J.M."/>
            <person name="Salse J."/>
            <person name="Munos S."/>
            <person name="Vincourt P."/>
            <person name="Rieseberg L.H."/>
            <person name="Langlade N.B."/>
        </authorList>
    </citation>
    <scope>NUCLEOTIDE SEQUENCE</scope>
    <source>
        <tissue evidence="1">Leaves</tissue>
    </source>
</reference>
<dbReference type="EMBL" id="MNCJ02000322">
    <property type="protein sequence ID" value="KAF5799042.1"/>
    <property type="molecule type" value="Genomic_DNA"/>
</dbReference>
<evidence type="ECO:0000313" key="2">
    <source>
        <dbReference type="Proteomes" id="UP000215914"/>
    </source>
</evidence>
<name>A0A9K3NG09_HELAN</name>
<protein>
    <submittedName>
        <fullName evidence="1">Uncharacterized protein</fullName>
    </submittedName>
</protein>
<sequence>MNASITFEDGIGLTVVDEVHVSQGSRDHWRWNLDFKAGLNKWYAKAFEGVVFMAGSKVRRWFDHEEEHRMDCRSV</sequence>
<dbReference type="AlphaFoldDB" id="A0A9K3NG09"/>
<reference evidence="1" key="2">
    <citation type="submission" date="2020-06" db="EMBL/GenBank/DDBJ databases">
        <title>Helianthus annuus Genome sequencing and assembly Release 2.</title>
        <authorList>
            <person name="Gouzy J."/>
            <person name="Langlade N."/>
            <person name="Munos S."/>
        </authorList>
    </citation>
    <scope>NUCLEOTIDE SEQUENCE</scope>
    <source>
        <tissue evidence="1">Leaves</tissue>
    </source>
</reference>
<comment type="caution">
    <text evidence="1">The sequence shown here is derived from an EMBL/GenBank/DDBJ whole genome shotgun (WGS) entry which is preliminary data.</text>
</comment>